<dbReference type="EMBL" id="CP071793">
    <property type="protein sequence ID" value="QTD50117.1"/>
    <property type="molecule type" value="Genomic_DNA"/>
</dbReference>
<evidence type="ECO:0000313" key="9">
    <source>
        <dbReference type="Proteomes" id="UP000663929"/>
    </source>
</evidence>
<gene>
    <name evidence="8" type="ORF">J3U87_31420</name>
</gene>
<dbReference type="InterPro" id="IPR051791">
    <property type="entry name" value="Pra-immunoreactive"/>
</dbReference>
<organism evidence="8 9">
    <name type="scientific">Sulfidibacter corallicola</name>
    <dbReference type="NCBI Taxonomy" id="2818388"/>
    <lineage>
        <taxon>Bacteria</taxon>
        <taxon>Pseudomonadati</taxon>
        <taxon>Acidobacteriota</taxon>
        <taxon>Holophagae</taxon>
        <taxon>Acanthopleuribacterales</taxon>
        <taxon>Acanthopleuribacteraceae</taxon>
        <taxon>Sulfidibacter</taxon>
    </lineage>
</organism>
<protein>
    <submittedName>
        <fullName evidence="8">RDD family protein</fullName>
    </submittedName>
</protein>
<feature type="transmembrane region" description="Helical" evidence="6">
    <location>
        <begin position="36"/>
        <end position="57"/>
    </location>
</feature>
<dbReference type="Pfam" id="PF06271">
    <property type="entry name" value="RDD"/>
    <property type="match status" value="1"/>
</dbReference>
<dbReference type="RefSeq" id="WP_237379748.1">
    <property type="nucleotide sequence ID" value="NZ_CP071793.1"/>
</dbReference>
<dbReference type="InterPro" id="IPR010432">
    <property type="entry name" value="RDD"/>
</dbReference>
<sequence>MQNPYEVTGESVTQDYSVSVADDYITASMGRRFGNLILDGIFLQFVQFVTFFIWGAILSLLNEHGAQDLSIQAGLGFFSLFLMIAPYFLYYIGFEYGLGRTPAKFITGTRVVDELGNPPSLGKVVGRTFCRWIPFEGLSILFSDTIRCWHDSLPKTKVVKVR</sequence>
<dbReference type="AlphaFoldDB" id="A0A8A4TKW1"/>
<feature type="domain" description="RDD" evidence="7">
    <location>
        <begin position="26"/>
        <end position="142"/>
    </location>
</feature>
<reference evidence="8" key="1">
    <citation type="submission" date="2021-03" db="EMBL/GenBank/DDBJ databases">
        <title>Acanthopleuribacteraceae sp. M133.</title>
        <authorList>
            <person name="Wang G."/>
        </authorList>
    </citation>
    <scope>NUCLEOTIDE SEQUENCE</scope>
    <source>
        <strain evidence="8">M133</strain>
    </source>
</reference>
<evidence type="ECO:0000256" key="6">
    <source>
        <dbReference type="SAM" id="Phobius"/>
    </source>
</evidence>
<evidence type="ECO:0000313" key="8">
    <source>
        <dbReference type="EMBL" id="QTD50117.1"/>
    </source>
</evidence>
<keyword evidence="2" id="KW-1003">Cell membrane</keyword>
<proteinExistence type="predicted"/>
<evidence type="ECO:0000259" key="7">
    <source>
        <dbReference type="Pfam" id="PF06271"/>
    </source>
</evidence>
<dbReference type="GO" id="GO:0005886">
    <property type="term" value="C:plasma membrane"/>
    <property type="evidence" value="ECO:0007669"/>
    <property type="project" value="UniProtKB-SubCell"/>
</dbReference>
<comment type="subcellular location">
    <subcellularLocation>
        <location evidence="1">Cell membrane</location>
        <topology evidence="1">Multi-pass membrane protein</topology>
    </subcellularLocation>
</comment>
<keyword evidence="4 6" id="KW-1133">Transmembrane helix</keyword>
<dbReference type="PANTHER" id="PTHR36115:SF4">
    <property type="entry name" value="MEMBRANE PROTEIN"/>
    <property type="match status" value="1"/>
</dbReference>
<keyword evidence="3 6" id="KW-0812">Transmembrane</keyword>
<keyword evidence="9" id="KW-1185">Reference proteome</keyword>
<name>A0A8A4TKW1_SULCO</name>
<evidence type="ECO:0000256" key="5">
    <source>
        <dbReference type="ARBA" id="ARBA00023136"/>
    </source>
</evidence>
<evidence type="ECO:0000256" key="2">
    <source>
        <dbReference type="ARBA" id="ARBA00022475"/>
    </source>
</evidence>
<evidence type="ECO:0000256" key="1">
    <source>
        <dbReference type="ARBA" id="ARBA00004651"/>
    </source>
</evidence>
<keyword evidence="5 6" id="KW-0472">Membrane</keyword>
<feature type="transmembrane region" description="Helical" evidence="6">
    <location>
        <begin position="69"/>
        <end position="90"/>
    </location>
</feature>
<dbReference type="KEGG" id="scor:J3U87_31420"/>
<dbReference type="Proteomes" id="UP000663929">
    <property type="component" value="Chromosome"/>
</dbReference>
<evidence type="ECO:0000256" key="3">
    <source>
        <dbReference type="ARBA" id="ARBA00022692"/>
    </source>
</evidence>
<evidence type="ECO:0000256" key="4">
    <source>
        <dbReference type="ARBA" id="ARBA00022989"/>
    </source>
</evidence>
<accession>A0A8A4TKW1</accession>
<dbReference type="PANTHER" id="PTHR36115">
    <property type="entry name" value="PROLINE-RICH ANTIGEN HOMOLOG-RELATED"/>
    <property type="match status" value="1"/>
</dbReference>